<feature type="compositionally biased region" description="Basic residues" evidence="2">
    <location>
        <begin position="895"/>
        <end position="904"/>
    </location>
</feature>
<reference evidence="3 4" key="1">
    <citation type="submission" date="2015-04" db="EMBL/GenBank/DDBJ databases">
        <authorList>
            <person name="Syromyatnikov M.Y."/>
            <person name="Popov V.N."/>
        </authorList>
    </citation>
    <scope>NUCLEOTIDE SEQUENCE [LARGE SCALE GENOMIC DNA]</scope>
    <source>
        <strain evidence="3">WF-38-12</strain>
    </source>
</reference>
<feature type="compositionally biased region" description="Polar residues" evidence="2">
    <location>
        <begin position="815"/>
        <end position="824"/>
    </location>
</feature>
<feature type="region of interest" description="Disordered" evidence="2">
    <location>
        <begin position="415"/>
        <end position="464"/>
    </location>
</feature>
<dbReference type="CDD" id="cd14686">
    <property type="entry name" value="bZIP"/>
    <property type="match status" value="1"/>
</dbReference>
<sequence>MSLLDSRQSVSPGPSSSPLQSPFLQRTRGVSPTRRTSSRRLSSRTSDRVHTLPQSSSRKISRNNPPHVNNNIAKSQISNMSSRPQTPTRRDSASTDTTTTLVNPTSTILQGLIKEQRASRGSRKATSDMTDSITAHTTSPSQSHEDSLSEKQRRIGNALSAGIRQPLDMGIREMDQYVSRINKLNFDLKLDIFHRTQQMALLEKKLERMASLEQELERMHDIQDELDELREVEQTNDRLREANEQLQSELDKRDQAISEAVDMICQLESKVDELQAARSLSPSSTTTPQSNNGLGLSTPELAEVSTPKAELLVDIPDRTSSRRGTRRRARKMPSFLHDANKSTAALRSLYLTDENKSIRSVSASTMTTTADSTAEPPSPRLSILSECSYFNPQDLQPSNSQRMASEQLSPLGLAAGEHSNDQRTNDVADWVQPQGGSTGSLRRTRTRAFSDASRSTQVPPATLGDPFQPVHLSKGFHADSPIQLFGGKLPPTPDTMSTFRFGGGSGSNASFSMDKPVTNHAMPGTPSSIHLRLGRPRSAGEMATRPSTAVSGTSDGIDTTMSVDMQEELAGSHHNASGLFHSFNHYNRGSSKATQLLGPGSPSNPRLSCYGGDLLFNGEGVEDIVSGGHEDPGPSTPDLSGHFPTELAASPPLSPQEWLEAAKAEDPLEKAIPEKESNTTEHMAESHQLGQSDLADVNDANNEEPPLPRNSPLRLRTWADDSQTIAEAQPRRRLSLRPKFLSRHRQPELRSDPVAPNPESSPVPAKTTLLTVPKHRRTGSGPVSVPENLSVHGNPETSRTNTRPLPKPLAELRPSTASRPATSDSSEHRRKGSSFLGWMKGSSSKDSELPVGNTLLPRSAIERPKSTVSMDTRAPDISMAYGDASNNLDDEPGWRARRRSRRLA</sequence>
<feature type="compositionally biased region" description="Low complexity" evidence="2">
    <location>
        <begin position="1"/>
        <end position="35"/>
    </location>
</feature>
<organism evidence="3 4">
    <name type="scientific">Talaromyces islandicus</name>
    <name type="common">Penicillium islandicum</name>
    <dbReference type="NCBI Taxonomy" id="28573"/>
    <lineage>
        <taxon>Eukaryota</taxon>
        <taxon>Fungi</taxon>
        <taxon>Dikarya</taxon>
        <taxon>Ascomycota</taxon>
        <taxon>Pezizomycotina</taxon>
        <taxon>Eurotiomycetes</taxon>
        <taxon>Eurotiomycetidae</taxon>
        <taxon>Eurotiales</taxon>
        <taxon>Trichocomaceae</taxon>
        <taxon>Talaromyces</taxon>
        <taxon>Talaromyces sect. Islandici</taxon>
    </lineage>
</organism>
<accession>A0A0U1LNM4</accession>
<dbReference type="AlphaFoldDB" id="A0A0U1LNM4"/>
<dbReference type="Proteomes" id="UP000054383">
    <property type="component" value="Unassembled WGS sequence"/>
</dbReference>
<evidence type="ECO:0000313" key="3">
    <source>
        <dbReference type="EMBL" id="CRG84799.1"/>
    </source>
</evidence>
<feature type="compositionally biased region" description="Basic residues" evidence="2">
    <location>
        <begin position="731"/>
        <end position="744"/>
    </location>
</feature>
<dbReference type="OrthoDB" id="10251744at2759"/>
<feature type="region of interest" description="Disordered" evidence="2">
    <location>
        <begin position="1"/>
        <end position="153"/>
    </location>
</feature>
<gene>
    <name evidence="3" type="ORF">PISL3812_01994</name>
</gene>
<feature type="region of interest" description="Disordered" evidence="2">
    <location>
        <begin position="538"/>
        <end position="557"/>
    </location>
</feature>
<feature type="compositionally biased region" description="Basic residues" evidence="2">
    <location>
        <begin position="321"/>
        <end position="331"/>
    </location>
</feature>
<keyword evidence="4" id="KW-1185">Reference proteome</keyword>
<feature type="compositionally biased region" description="Basic and acidic residues" evidence="2">
    <location>
        <begin position="143"/>
        <end position="153"/>
    </location>
</feature>
<feature type="compositionally biased region" description="Polar residues" evidence="2">
    <location>
        <begin position="52"/>
        <end position="85"/>
    </location>
</feature>
<feature type="region of interest" description="Disordered" evidence="2">
    <location>
        <begin position="696"/>
        <end position="904"/>
    </location>
</feature>
<feature type="region of interest" description="Disordered" evidence="2">
    <location>
        <begin position="622"/>
        <end position="654"/>
    </location>
</feature>
<dbReference type="EMBL" id="CVMT01000002">
    <property type="protein sequence ID" value="CRG84799.1"/>
    <property type="molecule type" value="Genomic_DNA"/>
</dbReference>
<protein>
    <submittedName>
        <fullName evidence="3">Envoplakin</fullName>
    </submittedName>
</protein>
<dbReference type="OMA" id="TPQDWVE"/>
<feature type="region of interest" description="Disordered" evidence="2">
    <location>
        <begin position="276"/>
        <end position="331"/>
    </location>
</feature>
<feature type="compositionally biased region" description="Polar residues" evidence="2">
    <location>
        <begin position="127"/>
        <end position="142"/>
    </location>
</feature>
<keyword evidence="1" id="KW-0175">Coiled coil</keyword>
<dbReference type="STRING" id="28573.A0A0U1LNM4"/>
<evidence type="ECO:0000256" key="1">
    <source>
        <dbReference type="SAM" id="Coils"/>
    </source>
</evidence>
<feature type="coiled-coil region" evidence="1">
    <location>
        <begin position="195"/>
        <end position="259"/>
    </location>
</feature>
<evidence type="ECO:0000313" key="4">
    <source>
        <dbReference type="Proteomes" id="UP000054383"/>
    </source>
</evidence>
<name>A0A0U1LNM4_TALIS</name>
<evidence type="ECO:0000256" key="2">
    <source>
        <dbReference type="SAM" id="MobiDB-lite"/>
    </source>
</evidence>
<proteinExistence type="predicted"/>
<feature type="compositionally biased region" description="Polar residues" evidence="2">
    <location>
        <begin position="545"/>
        <end position="557"/>
    </location>
</feature>